<organism evidence="7 8">
    <name type="scientific">Phytohabitans houttuyneae</name>
    <dbReference type="NCBI Taxonomy" id="1076126"/>
    <lineage>
        <taxon>Bacteria</taxon>
        <taxon>Bacillati</taxon>
        <taxon>Actinomycetota</taxon>
        <taxon>Actinomycetes</taxon>
        <taxon>Micromonosporales</taxon>
        <taxon>Micromonosporaceae</taxon>
    </lineage>
</organism>
<feature type="transmembrane region" description="Helical" evidence="6">
    <location>
        <begin position="205"/>
        <end position="225"/>
    </location>
</feature>
<dbReference type="GO" id="GO:0015171">
    <property type="term" value="F:amino acid transmembrane transporter activity"/>
    <property type="evidence" value="ECO:0007669"/>
    <property type="project" value="TreeGrafter"/>
</dbReference>
<evidence type="ECO:0000256" key="5">
    <source>
        <dbReference type="ARBA" id="ARBA00023136"/>
    </source>
</evidence>
<evidence type="ECO:0000256" key="1">
    <source>
        <dbReference type="ARBA" id="ARBA00004651"/>
    </source>
</evidence>
<dbReference type="InterPro" id="IPR001123">
    <property type="entry name" value="LeuE-type"/>
</dbReference>
<dbReference type="GO" id="GO:0005886">
    <property type="term" value="C:plasma membrane"/>
    <property type="evidence" value="ECO:0007669"/>
    <property type="project" value="UniProtKB-SubCell"/>
</dbReference>
<gene>
    <name evidence="7" type="ORF">Phou_083520</name>
</gene>
<dbReference type="PIRSF" id="PIRSF006324">
    <property type="entry name" value="LeuE"/>
    <property type="match status" value="1"/>
</dbReference>
<proteinExistence type="predicted"/>
<keyword evidence="4 6" id="KW-1133">Transmembrane helix</keyword>
<keyword evidence="2" id="KW-1003">Cell membrane</keyword>
<evidence type="ECO:0000256" key="3">
    <source>
        <dbReference type="ARBA" id="ARBA00022692"/>
    </source>
</evidence>
<keyword evidence="3 6" id="KW-0812">Transmembrane</keyword>
<feature type="transmembrane region" description="Helical" evidence="6">
    <location>
        <begin position="170"/>
        <end position="193"/>
    </location>
</feature>
<keyword evidence="8" id="KW-1185">Reference proteome</keyword>
<protein>
    <submittedName>
        <fullName evidence="7">Lysine transporter LysE</fullName>
    </submittedName>
</protein>
<comment type="caution">
    <text evidence="7">The sequence shown here is derived from an EMBL/GenBank/DDBJ whole genome shotgun (WGS) entry which is preliminary data.</text>
</comment>
<dbReference type="AlphaFoldDB" id="A0A6V8KG13"/>
<dbReference type="Pfam" id="PF01810">
    <property type="entry name" value="LysE"/>
    <property type="match status" value="1"/>
</dbReference>
<feature type="transmembrane region" description="Helical" evidence="6">
    <location>
        <begin position="89"/>
        <end position="107"/>
    </location>
</feature>
<accession>A0A6V8KG13</accession>
<name>A0A6V8KG13_9ACTN</name>
<feature type="transmembrane region" description="Helical" evidence="6">
    <location>
        <begin position="59"/>
        <end position="83"/>
    </location>
</feature>
<dbReference type="Proteomes" id="UP000482800">
    <property type="component" value="Unassembled WGS sequence"/>
</dbReference>
<keyword evidence="5 6" id="KW-0472">Membrane</keyword>
<evidence type="ECO:0000256" key="6">
    <source>
        <dbReference type="SAM" id="Phobius"/>
    </source>
</evidence>
<feature type="transmembrane region" description="Helical" evidence="6">
    <location>
        <begin position="25"/>
        <end position="47"/>
    </location>
</feature>
<evidence type="ECO:0000313" key="8">
    <source>
        <dbReference type="Proteomes" id="UP000482800"/>
    </source>
</evidence>
<comment type="subcellular location">
    <subcellularLocation>
        <location evidence="1">Cell membrane</location>
        <topology evidence="1">Multi-pass membrane protein</topology>
    </subcellularLocation>
</comment>
<evidence type="ECO:0000256" key="4">
    <source>
        <dbReference type="ARBA" id="ARBA00022989"/>
    </source>
</evidence>
<evidence type="ECO:0000313" key="7">
    <source>
        <dbReference type="EMBL" id="GFJ84172.1"/>
    </source>
</evidence>
<sequence length="230" mass="23625">MRAIMAPTLARRSGSVGHMPSPDHLLAFSLAAFLLIIVPGPAVLFAISRALAYGRRAAFTSVAGGAVGSFTAAVLVAVGVGAIVQTSALVYTAIKLAGAAYLVYLGVQAIRHRKALREAFAARVEPIAGRRTFLQGYVVGVTNPKTVVFFAAILPQFVDPAAGHASLQMVVLGGVFALIALASDTVWGLVAGTARAWFARSARRLDMIGGAAGLTMVGLGVGLAVEGRKA</sequence>
<dbReference type="PANTHER" id="PTHR30086">
    <property type="entry name" value="ARGININE EXPORTER PROTEIN ARGO"/>
    <property type="match status" value="1"/>
</dbReference>
<dbReference type="PANTHER" id="PTHR30086:SF20">
    <property type="entry name" value="ARGININE EXPORTER PROTEIN ARGO-RELATED"/>
    <property type="match status" value="1"/>
</dbReference>
<reference evidence="7 8" key="1">
    <citation type="submission" date="2020-03" db="EMBL/GenBank/DDBJ databases">
        <title>Whole genome shotgun sequence of Phytohabitans houttuyneae NBRC 108639.</title>
        <authorList>
            <person name="Komaki H."/>
            <person name="Tamura T."/>
        </authorList>
    </citation>
    <scope>NUCLEOTIDE SEQUENCE [LARGE SCALE GENOMIC DNA]</scope>
    <source>
        <strain evidence="7 8">NBRC 108639</strain>
    </source>
</reference>
<reference evidence="7 8" key="2">
    <citation type="submission" date="2020-03" db="EMBL/GenBank/DDBJ databases">
        <authorList>
            <person name="Ichikawa N."/>
            <person name="Kimura A."/>
            <person name="Kitahashi Y."/>
            <person name="Uohara A."/>
        </authorList>
    </citation>
    <scope>NUCLEOTIDE SEQUENCE [LARGE SCALE GENOMIC DNA]</scope>
    <source>
        <strain evidence="7 8">NBRC 108639</strain>
    </source>
</reference>
<dbReference type="EMBL" id="BLPF01000003">
    <property type="protein sequence ID" value="GFJ84172.1"/>
    <property type="molecule type" value="Genomic_DNA"/>
</dbReference>
<evidence type="ECO:0000256" key="2">
    <source>
        <dbReference type="ARBA" id="ARBA00022475"/>
    </source>
</evidence>
<feature type="transmembrane region" description="Helical" evidence="6">
    <location>
        <begin position="137"/>
        <end position="158"/>
    </location>
</feature>